<organism evidence="1 2">
    <name type="scientific">Nocardia mexicana</name>
    <dbReference type="NCBI Taxonomy" id="279262"/>
    <lineage>
        <taxon>Bacteria</taxon>
        <taxon>Bacillati</taxon>
        <taxon>Actinomycetota</taxon>
        <taxon>Actinomycetes</taxon>
        <taxon>Mycobacteriales</taxon>
        <taxon>Nocardiaceae</taxon>
        <taxon>Nocardia</taxon>
    </lineage>
</organism>
<dbReference type="STRING" id="1210089.GCA_001613165_04120"/>
<dbReference type="Proteomes" id="UP000255355">
    <property type="component" value="Unassembled WGS sequence"/>
</dbReference>
<dbReference type="EMBL" id="QQAZ01000001">
    <property type="protein sequence ID" value="RDI55823.1"/>
    <property type="molecule type" value="Genomic_DNA"/>
</dbReference>
<comment type="caution">
    <text evidence="1">The sequence shown here is derived from an EMBL/GenBank/DDBJ whole genome shotgun (WGS) entry which is preliminary data.</text>
</comment>
<name>A0A370HF39_9NOCA</name>
<gene>
    <name evidence="1" type="ORF">DFR68_101659</name>
</gene>
<accession>A0A370HF39</accession>
<evidence type="ECO:0000313" key="1">
    <source>
        <dbReference type="EMBL" id="RDI55823.1"/>
    </source>
</evidence>
<reference evidence="1 2" key="1">
    <citation type="submission" date="2018-07" db="EMBL/GenBank/DDBJ databases">
        <title>Genomic Encyclopedia of Type Strains, Phase IV (KMG-IV): sequencing the most valuable type-strain genomes for metagenomic binning, comparative biology and taxonomic classification.</title>
        <authorList>
            <person name="Goeker M."/>
        </authorList>
    </citation>
    <scope>NUCLEOTIDE SEQUENCE [LARGE SCALE GENOMIC DNA]</scope>
    <source>
        <strain evidence="1 2">DSM 44952</strain>
    </source>
</reference>
<keyword evidence="2" id="KW-1185">Reference proteome</keyword>
<sequence length="99" mass="10837">MSIAAWVSFVALVAVACAFICVLVRAELGNSADDEKSSETIEFGPYSHAAPGRPFTVAQAHEVMQLHRGCCRRDCPRKWAAYRVLRDAGRLRPDSGRGC</sequence>
<dbReference type="AlphaFoldDB" id="A0A370HF39"/>
<protein>
    <submittedName>
        <fullName evidence="1">Uncharacterized protein</fullName>
    </submittedName>
</protein>
<proteinExistence type="predicted"/>
<evidence type="ECO:0000313" key="2">
    <source>
        <dbReference type="Proteomes" id="UP000255355"/>
    </source>
</evidence>